<dbReference type="InterPro" id="IPR011650">
    <property type="entry name" value="Peptidase_M20_dimer"/>
</dbReference>
<dbReference type="InterPro" id="IPR010169">
    <property type="entry name" value="AcOrn-deacetyl"/>
</dbReference>
<sequence>MPAPHSAPSLDAHTTREILDRLVSFDTTSRNPNRDLIDWIAAWLLQRGVEAEILPDAGGGKANLHAVIGPRGPGGLALSGHVDTVPVDGQAWSSDPFTLREANGRLHARGAVDMKGFVASALACVPDLLERRLHRPVHLFVTYDEEVNCAGATALVAHLDATGDKPDWCVVGEPSGMKPIVAHKGRLSLRVRVRGKAGHSSQPEFGANAIHAAARAVARVADEQDRLAREGVRVDGFDPPFSTTHVGTISGGAILNIIPESAEFDMEWRTVPGDDALAELTRLQDHVARHIEPALKAGGGSGFVYEILNELPPLSLPPGHALAQSVRHASGHNAEGRVSYGTEAGIYQNAGIATIVCGPGHIAQAHQPDEWIAVSELEACDVFLRRLVDSTVARA</sequence>
<dbReference type="GO" id="GO:0006526">
    <property type="term" value="P:L-arginine biosynthetic process"/>
    <property type="evidence" value="ECO:0007669"/>
    <property type="project" value="UniProtKB-KW"/>
</dbReference>
<dbReference type="Pfam" id="PF01546">
    <property type="entry name" value="Peptidase_M20"/>
    <property type="match status" value="1"/>
</dbReference>
<evidence type="ECO:0000256" key="2">
    <source>
        <dbReference type="ARBA" id="ARBA00005691"/>
    </source>
</evidence>
<keyword evidence="9" id="KW-0170">Cobalt</keyword>
<dbReference type="InterPro" id="IPR050072">
    <property type="entry name" value="Peptidase_M20A"/>
</dbReference>
<organism evidence="11 12">
    <name type="scientific">Endobacter medicaginis</name>
    <dbReference type="NCBI Taxonomy" id="1181271"/>
    <lineage>
        <taxon>Bacteria</taxon>
        <taxon>Pseudomonadati</taxon>
        <taxon>Pseudomonadota</taxon>
        <taxon>Alphaproteobacteria</taxon>
        <taxon>Acetobacterales</taxon>
        <taxon>Acetobacteraceae</taxon>
        <taxon>Endobacter</taxon>
    </lineage>
</organism>
<dbReference type="NCBIfam" id="TIGR01892">
    <property type="entry name" value="AcOrn-deacetyl"/>
    <property type="match status" value="1"/>
</dbReference>
<comment type="cofactor">
    <cofactor evidence="1">
        <name>Zn(2+)</name>
        <dbReference type="ChEBI" id="CHEBI:29105"/>
    </cofactor>
</comment>
<keyword evidence="6" id="KW-0479">Metal-binding</keyword>
<evidence type="ECO:0000259" key="10">
    <source>
        <dbReference type="Pfam" id="PF07687"/>
    </source>
</evidence>
<dbReference type="Proteomes" id="UP000565205">
    <property type="component" value="Unassembled WGS sequence"/>
</dbReference>
<reference evidence="11 12" key="1">
    <citation type="submission" date="2020-06" db="EMBL/GenBank/DDBJ databases">
        <title>Description of novel acetic acid bacteria.</title>
        <authorList>
            <person name="Sombolestani A."/>
        </authorList>
    </citation>
    <scope>NUCLEOTIDE SEQUENCE [LARGE SCALE GENOMIC DNA]</scope>
    <source>
        <strain evidence="11 12">LMG 26838</strain>
    </source>
</reference>
<dbReference type="PROSITE" id="PS00758">
    <property type="entry name" value="ARGE_DAPE_CPG2_1"/>
    <property type="match status" value="1"/>
</dbReference>
<dbReference type="PANTHER" id="PTHR43808">
    <property type="entry name" value="ACETYLORNITHINE DEACETYLASE"/>
    <property type="match status" value="1"/>
</dbReference>
<evidence type="ECO:0000256" key="3">
    <source>
        <dbReference type="ARBA" id="ARBA00022490"/>
    </source>
</evidence>
<dbReference type="InterPro" id="IPR002933">
    <property type="entry name" value="Peptidase_M20"/>
</dbReference>
<dbReference type="InterPro" id="IPR036264">
    <property type="entry name" value="Bact_exopeptidase_dim_dom"/>
</dbReference>
<evidence type="ECO:0000256" key="7">
    <source>
        <dbReference type="ARBA" id="ARBA00022801"/>
    </source>
</evidence>
<evidence type="ECO:0000256" key="4">
    <source>
        <dbReference type="ARBA" id="ARBA00022571"/>
    </source>
</evidence>
<evidence type="ECO:0000313" key="12">
    <source>
        <dbReference type="Proteomes" id="UP000565205"/>
    </source>
</evidence>
<gene>
    <name evidence="11" type="primary">argE</name>
    <name evidence="11" type="ORF">HUK83_12865</name>
</gene>
<dbReference type="EC" id="3.5.1.16" evidence="11"/>
<comment type="similarity">
    <text evidence="2">Belongs to the peptidase M20A family. ArgE subfamily.</text>
</comment>
<evidence type="ECO:0000256" key="6">
    <source>
        <dbReference type="ARBA" id="ARBA00022723"/>
    </source>
</evidence>
<dbReference type="GO" id="GO:0008777">
    <property type="term" value="F:acetylornithine deacetylase activity"/>
    <property type="evidence" value="ECO:0007669"/>
    <property type="project" value="UniProtKB-EC"/>
</dbReference>
<protein>
    <submittedName>
        <fullName evidence="11">Acetylornithine deacetylase</fullName>
        <ecNumber evidence="11">3.5.1.16</ecNumber>
    </submittedName>
</protein>
<keyword evidence="7 11" id="KW-0378">Hydrolase</keyword>
<proteinExistence type="inferred from homology"/>
<dbReference type="CDD" id="cd03894">
    <property type="entry name" value="M20_ArgE"/>
    <property type="match status" value="1"/>
</dbReference>
<evidence type="ECO:0000256" key="1">
    <source>
        <dbReference type="ARBA" id="ARBA00001947"/>
    </source>
</evidence>
<evidence type="ECO:0000256" key="5">
    <source>
        <dbReference type="ARBA" id="ARBA00022605"/>
    </source>
</evidence>
<dbReference type="Pfam" id="PF07687">
    <property type="entry name" value="M20_dimer"/>
    <property type="match status" value="1"/>
</dbReference>
<dbReference type="AlphaFoldDB" id="A0A850NN74"/>
<name>A0A850NN74_9PROT</name>
<dbReference type="PANTHER" id="PTHR43808:SF31">
    <property type="entry name" value="N-ACETYL-L-CITRULLINE DEACETYLASE"/>
    <property type="match status" value="1"/>
</dbReference>
<dbReference type="Gene3D" id="3.30.70.360">
    <property type="match status" value="1"/>
</dbReference>
<dbReference type="Gene3D" id="3.40.630.10">
    <property type="entry name" value="Zn peptidases"/>
    <property type="match status" value="1"/>
</dbReference>
<dbReference type="SUPFAM" id="SSF53187">
    <property type="entry name" value="Zn-dependent exopeptidases"/>
    <property type="match status" value="1"/>
</dbReference>
<accession>A0A850NN74</accession>
<keyword evidence="8" id="KW-0862">Zinc</keyword>
<dbReference type="NCBIfam" id="NF005710">
    <property type="entry name" value="PRK07522.1"/>
    <property type="match status" value="1"/>
</dbReference>
<dbReference type="GO" id="GO:0046872">
    <property type="term" value="F:metal ion binding"/>
    <property type="evidence" value="ECO:0007669"/>
    <property type="project" value="UniProtKB-KW"/>
</dbReference>
<evidence type="ECO:0000256" key="9">
    <source>
        <dbReference type="ARBA" id="ARBA00023285"/>
    </source>
</evidence>
<feature type="domain" description="Peptidase M20 dimerisation" evidence="10">
    <location>
        <begin position="181"/>
        <end position="291"/>
    </location>
</feature>
<evidence type="ECO:0000313" key="11">
    <source>
        <dbReference type="EMBL" id="NVN31221.1"/>
    </source>
</evidence>
<dbReference type="InterPro" id="IPR001261">
    <property type="entry name" value="ArgE/DapE_CS"/>
</dbReference>
<keyword evidence="4" id="KW-0055">Arginine biosynthesis</keyword>
<evidence type="ECO:0000256" key="8">
    <source>
        <dbReference type="ARBA" id="ARBA00022833"/>
    </source>
</evidence>
<dbReference type="SUPFAM" id="SSF55031">
    <property type="entry name" value="Bacterial exopeptidase dimerisation domain"/>
    <property type="match status" value="1"/>
</dbReference>
<dbReference type="EMBL" id="JABXXQ010000315">
    <property type="protein sequence ID" value="NVN31221.1"/>
    <property type="molecule type" value="Genomic_DNA"/>
</dbReference>
<comment type="caution">
    <text evidence="11">The sequence shown here is derived from an EMBL/GenBank/DDBJ whole genome shotgun (WGS) entry which is preliminary data.</text>
</comment>
<keyword evidence="3" id="KW-0963">Cytoplasm</keyword>
<keyword evidence="5" id="KW-0028">Amino-acid biosynthesis</keyword>